<proteinExistence type="predicted"/>
<evidence type="ECO:0000313" key="2">
    <source>
        <dbReference type="Proteomes" id="UP000679129"/>
    </source>
</evidence>
<organism evidence="1 2">
    <name type="scientific">Candidatus Minimicrobia naudis</name>
    <dbReference type="NCBI Taxonomy" id="2841263"/>
    <lineage>
        <taxon>Bacteria</taxon>
        <taxon>Candidatus Saccharimonadota</taxon>
        <taxon>Candidatus Saccharimonadota incertae sedis</taxon>
        <taxon>Candidatus Minimicrobia</taxon>
    </lineage>
</organism>
<gene>
    <name evidence="1" type="ORF">KOY48_02305</name>
</gene>
<accession>A0A8F1MCN6</accession>
<name>A0A8F1MCN6_9BACT</name>
<evidence type="ECO:0000313" key="1">
    <source>
        <dbReference type="EMBL" id="QWQ32650.1"/>
    </source>
</evidence>
<sequence>MTIGGDDVTLVEINESCRRGNAEEYCQVESTERQGDFGAERKISGIYNGRANCHR</sequence>
<dbReference type="KEGG" id="mnd:KOY48_02305"/>
<dbReference type="AlphaFoldDB" id="A0A8F1MCN6"/>
<protein>
    <submittedName>
        <fullName evidence="1">Uncharacterized protein</fullName>
    </submittedName>
</protein>
<dbReference type="Proteomes" id="UP000679129">
    <property type="component" value="Chromosome"/>
</dbReference>
<reference evidence="1" key="1">
    <citation type="submission" date="2021-06" db="EMBL/GenBank/DDBJ databases">
        <title>An adapted protocol for Saccharibacteria cultivation: two new species join this phylum of Candidate Phyla Radiations.</title>
        <authorList>
            <person name="Ibrahim A."/>
            <person name="Maatouk M."/>
            <person name="Zgheib R."/>
            <person name="Haddad G."/>
            <person name="Bou Khalil J."/>
            <person name="Raoult D."/>
            <person name="Bittar F."/>
        </authorList>
    </citation>
    <scope>NUCLEOTIDE SEQUENCE</scope>
    <source>
        <strain evidence="1">IHU1</strain>
    </source>
</reference>
<dbReference type="EMBL" id="CP076460">
    <property type="protein sequence ID" value="QWQ32650.1"/>
    <property type="molecule type" value="Genomic_DNA"/>
</dbReference>
<keyword evidence="2" id="KW-1185">Reference proteome</keyword>